<feature type="non-terminal residue" evidence="2">
    <location>
        <position position="70"/>
    </location>
</feature>
<comment type="caution">
    <text evidence="2">The sequence shown here is derived from an EMBL/GenBank/DDBJ whole genome shotgun (WGS) entry which is preliminary data.</text>
</comment>
<gene>
    <name evidence="2" type="ORF">H0E87_031010</name>
</gene>
<sequence length="70" mass="7569">VSCHFLFFCPCTAQNSPPLHARIAAARGNDIVPPVPAGEEDARSHAEGALLSSNDWNSIPNKDGWDERVL</sequence>
<keyword evidence="3" id="KW-1185">Reference proteome</keyword>
<evidence type="ECO:0000313" key="2">
    <source>
        <dbReference type="EMBL" id="KAH8480952.1"/>
    </source>
</evidence>
<proteinExistence type="predicted"/>
<feature type="non-terminal residue" evidence="2">
    <location>
        <position position="1"/>
    </location>
</feature>
<organism evidence="2 3">
    <name type="scientific">Populus deltoides</name>
    <name type="common">Eastern poplar</name>
    <name type="synonym">Eastern cottonwood</name>
    <dbReference type="NCBI Taxonomy" id="3696"/>
    <lineage>
        <taxon>Eukaryota</taxon>
        <taxon>Viridiplantae</taxon>
        <taxon>Streptophyta</taxon>
        <taxon>Embryophyta</taxon>
        <taxon>Tracheophyta</taxon>
        <taxon>Spermatophyta</taxon>
        <taxon>Magnoliopsida</taxon>
        <taxon>eudicotyledons</taxon>
        <taxon>Gunneridae</taxon>
        <taxon>Pentapetalae</taxon>
        <taxon>rosids</taxon>
        <taxon>fabids</taxon>
        <taxon>Malpighiales</taxon>
        <taxon>Salicaceae</taxon>
        <taxon>Saliceae</taxon>
        <taxon>Populus</taxon>
    </lineage>
</organism>
<feature type="region of interest" description="Disordered" evidence="1">
    <location>
        <begin position="32"/>
        <end position="70"/>
    </location>
</feature>
<evidence type="ECO:0000256" key="1">
    <source>
        <dbReference type="SAM" id="MobiDB-lite"/>
    </source>
</evidence>
<name>A0A8T2WKP4_POPDE</name>
<reference evidence="2" key="1">
    <citation type="journal article" date="2021" name="J. Hered.">
        <title>Genome Assembly of Salicaceae Populus deltoides (Eastern Cottonwood) I-69 Based on Nanopore Sequencing and Hi-C Technologies.</title>
        <authorList>
            <person name="Bai S."/>
            <person name="Wu H."/>
            <person name="Zhang J."/>
            <person name="Pan Z."/>
            <person name="Zhao W."/>
            <person name="Li Z."/>
            <person name="Tong C."/>
        </authorList>
    </citation>
    <scope>NUCLEOTIDE SEQUENCE</scope>
    <source>
        <tissue evidence="2">Leaf</tissue>
    </source>
</reference>
<feature type="compositionally biased region" description="Polar residues" evidence="1">
    <location>
        <begin position="51"/>
        <end position="60"/>
    </location>
</feature>
<protein>
    <submittedName>
        <fullName evidence="2">Uncharacterized protein</fullName>
    </submittedName>
</protein>
<evidence type="ECO:0000313" key="3">
    <source>
        <dbReference type="Proteomes" id="UP000807159"/>
    </source>
</evidence>
<dbReference type="Proteomes" id="UP000807159">
    <property type="component" value="Chromosome 19"/>
</dbReference>
<dbReference type="EMBL" id="JACEGQ020000019">
    <property type="protein sequence ID" value="KAH8480952.1"/>
    <property type="molecule type" value="Genomic_DNA"/>
</dbReference>
<dbReference type="AlphaFoldDB" id="A0A8T2WKP4"/>
<accession>A0A8T2WKP4</accession>